<comment type="function">
    <text evidence="4">Part of the outer membrane protein assembly complex, which is involved in assembly and insertion of beta-barrel proteins into the outer membrane.</text>
</comment>
<keyword evidence="1 4" id="KW-0732">Signal</keyword>
<dbReference type="GO" id="GO:0051205">
    <property type="term" value="P:protein insertion into membrane"/>
    <property type="evidence" value="ECO:0007669"/>
    <property type="project" value="UniProtKB-UniRule"/>
</dbReference>
<proteinExistence type="inferred from homology"/>
<dbReference type="Gene3D" id="2.130.10.10">
    <property type="entry name" value="YVTN repeat-like/Quinoprotein amine dehydrogenase"/>
    <property type="match status" value="1"/>
</dbReference>
<keyword evidence="3 4" id="KW-0998">Cell outer membrane</keyword>
<dbReference type="Pfam" id="PF13360">
    <property type="entry name" value="PQQ_2"/>
    <property type="match status" value="1"/>
</dbReference>
<dbReference type="AlphaFoldDB" id="A0A2S9GW17"/>
<evidence type="ECO:0000256" key="3">
    <source>
        <dbReference type="ARBA" id="ARBA00023237"/>
    </source>
</evidence>
<dbReference type="NCBIfam" id="TIGR03300">
    <property type="entry name" value="assembly_YfgL"/>
    <property type="match status" value="1"/>
</dbReference>
<feature type="chain" id="PRO_5015792081" description="Outer membrane protein assembly factor BamB" evidence="4">
    <location>
        <begin position="23"/>
        <end position="376"/>
    </location>
</feature>
<keyword evidence="6" id="KW-0449">Lipoprotein</keyword>
<gene>
    <name evidence="4" type="primary">bamB</name>
    <name evidence="6" type="ORF">S2091_3468</name>
</gene>
<evidence type="ECO:0000313" key="7">
    <source>
        <dbReference type="Proteomes" id="UP000237839"/>
    </source>
</evidence>
<dbReference type="InterPro" id="IPR018391">
    <property type="entry name" value="PQQ_b-propeller_rpt"/>
</dbReference>
<evidence type="ECO:0000256" key="4">
    <source>
        <dbReference type="HAMAP-Rule" id="MF_00923"/>
    </source>
</evidence>
<protein>
    <recommendedName>
        <fullName evidence="4">Outer membrane protein assembly factor BamB</fullName>
    </recommendedName>
</protein>
<dbReference type="InterPro" id="IPR002372">
    <property type="entry name" value="PQQ_rpt_dom"/>
</dbReference>
<accession>A0A2S9GW17</accession>
<comment type="subunit">
    <text evidence="4">Part of the Bam complex.</text>
</comment>
<keyword evidence="7" id="KW-1185">Reference proteome</keyword>
<evidence type="ECO:0000256" key="2">
    <source>
        <dbReference type="ARBA" id="ARBA00023136"/>
    </source>
</evidence>
<name>A0A2S9GW17_9BURK</name>
<sequence length="376" mass="39538" precursor="true">MRRAIKLMCVSAAVCLTACSMFKEPKNPPAALVEFKSSMSIKAVWSANVGASGDYVFAPVAVQNSIFTAAANGNIFRFDNATGREIWKVEAELPLTAGVGADSSTLAVVGEKGVLLAYDLDGKLRWKAQASSEVLSTPVVGGGVVVVRSIDNHIAAYDSVTGKRRWVVERTLPPLILRSAAGMAIADNSVYVGLPGGKLIAITLISGSVRWEAAVGEPRGATELERVADVSGVPVVLGSDVCASAYQGKVSCFDVKTGVMRWGKALSTDMGVSVDERFVFAVDDKGTVNAFSRSAGLSEWKNDKLAYRRLSTPISFGQAVAVADMSGYVHFLSREDGSFLARTSTDGSAIVATPIVAGANVVFQTKVGEIVAFAID</sequence>
<dbReference type="InterPro" id="IPR015943">
    <property type="entry name" value="WD40/YVTN_repeat-like_dom_sf"/>
</dbReference>
<comment type="similarity">
    <text evidence="4">Belongs to the BamB family.</text>
</comment>
<dbReference type="InterPro" id="IPR011047">
    <property type="entry name" value="Quinoprotein_ADH-like_sf"/>
</dbReference>
<comment type="subcellular location">
    <subcellularLocation>
        <location evidence="4">Cell outer membrane</location>
    </subcellularLocation>
</comment>
<dbReference type="GO" id="GO:0043165">
    <property type="term" value="P:Gram-negative-bacterium-type cell outer membrane assembly"/>
    <property type="evidence" value="ECO:0007669"/>
    <property type="project" value="UniProtKB-UniRule"/>
</dbReference>
<dbReference type="PANTHER" id="PTHR34512">
    <property type="entry name" value="CELL SURFACE PROTEIN"/>
    <property type="match status" value="1"/>
</dbReference>
<feature type="signal peptide" evidence="4">
    <location>
        <begin position="1"/>
        <end position="22"/>
    </location>
</feature>
<evidence type="ECO:0000256" key="1">
    <source>
        <dbReference type="ARBA" id="ARBA00022729"/>
    </source>
</evidence>
<evidence type="ECO:0000259" key="5">
    <source>
        <dbReference type="Pfam" id="PF13360"/>
    </source>
</evidence>
<dbReference type="Proteomes" id="UP000237839">
    <property type="component" value="Unassembled WGS sequence"/>
</dbReference>
<reference evidence="6 7" key="1">
    <citation type="submission" date="2018-02" db="EMBL/GenBank/DDBJ databases">
        <title>Solimicrobium silvestre gen. nov., sp. nov., isolated from alpine forest soil.</title>
        <authorList>
            <person name="Margesin R."/>
            <person name="Albuquerque L."/>
            <person name="Zhang D.-C."/>
            <person name="Froufe H.J.C."/>
            <person name="Severino R."/>
            <person name="Roxo I."/>
            <person name="Egas C."/>
            <person name="Da Costa M.S."/>
        </authorList>
    </citation>
    <scope>NUCLEOTIDE SEQUENCE [LARGE SCALE GENOMIC DNA]</scope>
    <source>
        <strain evidence="6 7">S20-91</strain>
    </source>
</reference>
<keyword evidence="2 4" id="KW-0472">Membrane</keyword>
<dbReference type="EMBL" id="PUGF01000018">
    <property type="protein sequence ID" value="PRC91912.1"/>
    <property type="molecule type" value="Genomic_DNA"/>
</dbReference>
<dbReference type="HAMAP" id="MF_00923">
    <property type="entry name" value="OM_assembly_BamB"/>
    <property type="match status" value="1"/>
</dbReference>
<dbReference type="InterPro" id="IPR017687">
    <property type="entry name" value="BamB"/>
</dbReference>
<dbReference type="PANTHER" id="PTHR34512:SF30">
    <property type="entry name" value="OUTER MEMBRANE PROTEIN ASSEMBLY FACTOR BAMB"/>
    <property type="match status" value="1"/>
</dbReference>
<dbReference type="SMART" id="SM00564">
    <property type="entry name" value="PQQ"/>
    <property type="match status" value="5"/>
</dbReference>
<comment type="caution">
    <text evidence="6">The sequence shown here is derived from an EMBL/GenBank/DDBJ whole genome shotgun (WGS) entry which is preliminary data.</text>
</comment>
<feature type="domain" description="Pyrrolo-quinoline quinone repeat" evidence="5">
    <location>
        <begin position="72"/>
        <end position="302"/>
    </location>
</feature>
<organism evidence="6 7">
    <name type="scientific">Solimicrobium silvestre</name>
    <dbReference type="NCBI Taxonomy" id="2099400"/>
    <lineage>
        <taxon>Bacteria</taxon>
        <taxon>Pseudomonadati</taxon>
        <taxon>Pseudomonadota</taxon>
        <taxon>Betaproteobacteria</taxon>
        <taxon>Burkholderiales</taxon>
        <taxon>Oxalobacteraceae</taxon>
        <taxon>Solimicrobium</taxon>
    </lineage>
</organism>
<evidence type="ECO:0000313" key="6">
    <source>
        <dbReference type="EMBL" id="PRC91912.1"/>
    </source>
</evidence>
<dbReference type="GO" id="GO:0009279">
    <property type="term" value="C:cell outer membrane"/>
    <property type="evidence" value="ECO:0007669"/>
    <property type="project" value="UniProtKB-SubCell"/>
</dbReference>
<dbReference type="SUPFAM" id="SSF50998">
    <property type="entry name" value="Quinoprotein alcohol dehydrogenase-like"/>
    <property type="match status" value="1"/>
</dbReference>